<evidence type="ECO:0000256" key="2">
    <source>
        <dbReference type="ARBA" id="ARBA00022448"/>
    </source>
</evidence>
<dbReference type="HOGENOM" id="CLU_016047_0_2_9"/>
<protein>
    <submittedName>
        <fullName evidence="9">Binding-protein-dependent transport systems inner membrane component</fullName>
    </submittedName>
</protein>
<evidence type="ECO:0000256" key="1">
    <source>
        <dbReference type="ARBA" id="ARBA00004651"/>
    </source>
</evidence>
<keyword evidence="10" id="KW-1185">Reference proteome</keyword>
<dbReference type="AlphaFoldDB" id="E4Q6J0"/>
<feature type="transmembrane region" description="Helical" evidence="7">
    <location>
        <begin position="15"/>
        <end position="37"/>
    </location>
</feature>
<reference evidence="9 10" key="2">
    <citation type="journal article" date="2011" name="J. Bacteriol.">
        <title>Complete genome sequences for the anaerobic, extremely thermophilic plant biomass-degrading bacteria Caldicellulosiruptor hydrothermalis, Caldicellulosiruptor kristjanssonii, Caldicellulosiruptor kronotskyensis, Caldicellulosiruptor owensenis, and Caldicellulosiruptor lactoaceticus.</title>
        <authorList>
            <person name="Blumer-Schuette S.E."/>
            <person name="Ozdemir I."/>
            <person name="Mistry D."/>
            <person name="Lucas S."/>
            <person name="Lapidus A."/>
            <person name="Cheng J.F."/>
            <person name="Goodwin L.A."/>
            <person name="Pitluck S."/>
            <person name="Land M.L."/>
            <person name="Hauser L.J."/>
            <person name="Woyke T."/>
            <person name="Mikhailova N."/>
            <person name="Pati A."/>
            <person name="Kyrpides N.C."/>
            <person name="Ivanova N."/>
            <person name="Detter J.C."/>
            <person name="Walston-Davenport K."/>
            <person name="Han S."/>
            <person name="Adams M.W."/>
            <person name="Kelly R.M."/>
        </authorList>
    </citation>
    <scope>NUCLEOTIDE SEQUENCE [LARGE SCALE GENOMIC DNA]</scope>
    <source>
        <strain evidence="10">ATCC 700167 / DSM 13100 / OL</strain>
    </source>
</reference>
<dbReference type="SUPFAM" id="SSF161098">
    <property type="entry name" value="MetI-like"/>
    <property type="match status" value="1"/>
</dbReference>
<keyword evidence="4 7" id="KW-0812">Transmembrane</keyword>
<reference key="1">
    <citation type="submission" date="2010-09" db="EMBL/GenBank/DDBJ databases">
        <title>Complete sequence of Caldicellulosiruptor owensensis OL.</title>
        <authorList>
            <consortium name="US DOE Joint Genome Institute"/>
            <person name="Lucas S."/>
            <person name="Copeland A."/>
            <person name="Lapidus A."/>
            <person name="Cheng J.-F."/>
            <person name="Bruce D."/>
            <person name="Goodwin L."/>
            <person name="Pitluck S."/>
            <person name="Davenport K."/>
            <person name="Detter J.C."/>
            <person name="Han C."/>
            <person name="Tapia R."/>
            <person name="Land M."/>
            <person name="Hauser L."/>
            <person name="Chang Y.-J."/>
            <person name="Jeffries C."/>
            <person name="Kyrpides N."/>
            <person name="Ivanova N."/>
            <person name="Mikhailova N."/>
            <person name="Blumer-Schuette S.E."/>
            <person name="Kelly R.M."/>
            <person name="Woyke T."/>
        </authorList>
    </citation>
    <scope>NUCLEOTIDE SEQUENCE</scope>
    <source>
        <strain>OL</strain>
    </source>
</reference>
<dbReference type="Pfam" id="PF00528">
    <property type="entry name" value="BPD_transp_1"/>
    <property type="match status" value="1"/>
</dbReference>
<evidence type="ECO:0000256" key="3">
    <source>
        <dbReference type="ARBA" id="ARBA00022475"/>
    </source>
</evidence>
<dbReference type="GO" id="GO:0055085">
    <property type="term" value="P:transmembrane transport"/>
    <property type="evidence" value="ECO:0007669"/>
    <property type="project" value="InterPro"/>
</dbReference>
<dbReference type="PANTHER" id="PTHR43227">
    <property type="entry name" value="BLL4140 PROTEIN"/>
    <property type="match status" value="1"/>
</dbReference>
<evidence type="ECO:0000256" key="5">
    <source>
        <dbReference type="ARBA" id="ARBA00022989"/>
    </source>
</evidence>
<feature type="transmembrane region" description="Helical" evidence="7">
    <location>
        <begin position="268"/>
        <end position="288"/>
    </location>
</feature>
<feature type="transmembrane region" description="Helical" evidence="7">
    <location>
        <begin position="112"/>
        <end position="133"/>
    </location>
</feature>
<keyword evidence="5 7" id="KW-1133">Transmembrane helix</keyword>
<dbReference type="OrthoDB" id="9773727at2"/>
<keyword evidence="6 7" id="KW-0472">Membrane</keyword>
<name>E4Q6J0_CALOW</name>
<keyword evidence="2 7" id="KW-0813">Transport</keyword>
<dbReference type="InterPro" id="IPR050809">
    <property type="entry name" value="UgpAE/MalFG_permease"/>
</dbReference>
<dbReference type="InterPro" id="IPR035906">
    <property type="entry name" value="MetI-like_sf"/>
</dbReference>
<keyword evidence="3" id="KW-1003">Cell membrane</keyword>
<proteinExistence type="inferred from homology"/>
<sequence>MREKKIRYFFHSQEIAPYIFVLPFIISVVLFFIYPVVDIFRLSFYKTEGIGLSKYVGFENYKNLLTDQHFLTALWNNTRYTFWTLLILIPLPIIVAVFLNNKNIPFRTFFRSALFIPALTSIVVAGVIFRLIFADTDTALMNQFVHLFGIKTQKWLFGRHTAMFVMVLVATWRWLGVNVVYFLSGLQSIPDELYEAAEIDGANSIQKFFKITLPMLRPVTIYVLTISIYGGYAMFAESYIFWQNHSPGDIGLTMVGYLYSQSFEMFNMGYAAAIGVCLIILVFVINILQLKIFGLFREE</sequence>
<feature type="transmembrane region" description="Helical" evidence="7">
    <location>
        <begin position="162"/>
        <end position="183"/>
    </location>
</feature>
<evidence type="ECO:0000256" key="6">
    <source>
        <dbReference type="ARBA" id="ARBA00023136"/>
    </source>
</evidence>
<comment type="similarity">
    <text evidence="7">Belongs to the binding-protein-dependent transport system permease family.</text>
</comment>
<gene>
    <name evidence="9" type="ordered locus">Calow_0923</name>
</gene>
<dbReference type="STRING" id="632518.Calow_0923"/>
<dbReference type="RefSeq" id="WP_013411880.1">
    <property type="nucleotide sequence ID" value="NC_014657.1"/>
</dbReference>
<comment type="subcellular location">
    <subcellularLocation>
        <location evidence="1 7">Cell membrane</location>
        <topology evidence="1 7">Multi-pass membrane protein</topology>
    </subcellularLocation>
</comment>
<feature type="transmembrane region" description="Helical" evidence="7">
    <location>
        <begin position="219"/>
        <end position="242"/>
    </location>
</feature>
<organism evidence="9 10">
    <name type="scientific">Caldicellulosiruptor owensensis (strain ATCC 700167 / DSM 13100 / OL)</name>
    <dbReference type="NCBI Taxonomy" id="632518"/>
    <lineage>
        <taxon>Bacteria</taxon>
        <taxon>Bacillati</taxon>
        <taxon>Bacillota</taxon>
        <taxon>Bacillota incertae sedis</taxon>
        <taxon>Caldicellulosiruptorales</taxon>
        <taxon>Caldicellulosiruptoraceae</taxon>
        <taxon>Caldicellulosiruptor</taxon>
    </lineage>
</organism>
<evidence type="ECO:0000256" key="4">
    <source>
        <dbReference type="ARBA" id="ARBA00022692"/>
    </source>
</evidence>
<dbReference type="Gene3D" id="1.10.3720.10">
    <property type="entry name" value="MetI-like"/>
    <property type="match status" value="1"/>
</dbReference>
<accession>E4Q6J0</accession>
<dbReference type="InterPro" id="IPR000515">
    <property type="entry name" value="MetI-like"/>
</dbReference>
<dbReference type="EMBL" id="CP002216">
    <property type="protein sequence ID" value="ADQ04489.1"/>
    <property type="molecule type" value="Genomic_DNA"/>
</dbReference>
<dbReference type="PROSITE" id="PS50928">
    <property type="entry name" value="ABC_TM1"/>
    <property type="match status" value="1"/>
</dbReference>
<dbReference type="CDD" id="cd06261">
    <property type="entry name" value="TM_PBP2"/>
    <property type="match status" value="1"/>
</dbReference>
<dbReference type="KEGG" id="cow:Calow_0923"/>
<dbReference type="Proteomes" id="UP000006889">
    <property type="component" value="Chromosome"/>
</dbReference>
<evidence type="ECO:0000256" key="7">
    <source>
        <dbReference type="RuleBase" id="RU363032"/>
    </source>
</evidence>
<dbReference type="eggNOG" id="COG1175">
    <property type="taxonomic scope" value="Bacteria"/>
</dbReference>
<evidence type="ECO:0000259" key="8">
    <source>
        <dbReference type="PROSITE" id="PS50928"/>
    </source>
</evidence>
<evidence type="ECO:0000313" key="9">
    <source>
        <dbReference type="EMBL" id="ADQ04489.1"/>
    </source>
</evidence>
<evidence type="ECO:0000313" key="10">
    <source>
        <dbReference type="Proteomes" id="UP000006889"/>
    </source>
</evidence>
<feature type="transmembrane region" description="Helical" evidence="7">
    <location>
        <begin position="80"/>
        <end position="100"/>
    </location>
</feature>
<feature type="domain" description="ABC transmembrane type-1" evidence="8">
    <location>
        <begin position="74"/>
        <end position="289"/>
    </location>
</feature>
<dbReference type="PANTHER" id="PTHR43227:SF7">
    <property type="entry name" value="ARABINOOLIGOSACCHARIDES TRANSPORT SYSTEM PERMEASE PROTEIN ARAP"/>
    <property type="match status" value="1"/>
</dbReference>
<dbReference type="GO" id="GO:0005886">
    <property type="term" value="C:plasma membrane"/>
    <property type="evidence" value="ECO:0007669"/>
    <property type="project" value="UniProtKB-SubCell"/>
</dbReference>